<name>A0ABD6B0N6_9EURY</name>
<protein>
    <submittedName>
        <fullName evidence="1">Ester cyclase</fullName>
    </submittedName>
</protein>
<gene>
    <name evidence="1" type="ORF">ACFSBT_19225</name>
</gene>
<evidence type="ECO:0000313" key="2">
    <source>
        <dbReference type="Proteomes" id="UP001597187"/>
    </source>
</evidence>
<dbReference type="Pfam" id="PF07366">
    <property type="entry name" value="SnoaL"/>
    <property type="match status" value="1"/>
</dbReference>
<comment type="caution">
    <text evidence="1">The sequence shown here is derived from an EMBL/GenBank/DDBJ whole genome shotgun (WGS) entry which is preliminary data.</text>
</comment>
<dbReference type="SUPFAM" id="SSF54427">
    <property type="entry name" value="NTF2-like"/>
    <property type="match status" value="1"/>
</dbReference>
<dbReference type="PANTHER" id="PTHR38436:SF1">
    <property type="entry name" value="ESTER CYCLASE"/>
    <property type="match status" value="1"/>
</dbReference>
<dbReference type="RefSeq" id="WP_250875336.1">
    <property type="nucleotide sequence ID" value="NZ_JALXFV010000008.1"/>
</dbReference>
<dbReference type="AlphaFoldDB" id="A0ABD6B0N6"/>
<accession>A0ABD6B0N6</accession>
<dbReference type="Proteomes" id="UP001597187">
    <property type="component" value="Unassembled WGS sequence"/>
</dbReference>
<reference evidence="1 2" key="1">
    <citation type="journal article" date="2019" name="Int. J. Syst. Evol. Microbiol.">
        <title>The Global Catalogue of Microorganisms (GCM) 10K type strain sequencing project: providing services to taxonomists for standard genome sequencing and annotation.</title>
        <authorList>
            <consortium name="The Broad Institute Genomics Platform"/>
            <consortium name="The Broad Institute Genome Sequencing Center for Infectious Disease"/>
            <person name="Wu L."/>
            <person name="Ma J."/>
        </authorList>
    </citation>
    <scope>NUCLEOTIDE SEQUENCE [LARGE SCALE GENOMIC DNA]</scope>
    <source>
        <strain evidence="1 2">CGMCC 1.12563</strain>
    </source>
</reference>
<proteinExistence type="predicted"/>
<dbReference type="EMBL" id="JBHUDC010000008">
    <property type="protein sequence ID" value="MFD1515417.1"/>
    <property type="molecule type" value="Genomic_DNA"/>
</dbReference>
<dbReference type="PANTHER" id="PTHR38436">
    <property type="entry name" value="POLYKETIDE CYCLASE SNOAL-LIKE DOMAIN"/>
    <property type="match status" value="1"/>
</dbReference>
<dbReference type="InterPro" id="IPR032710">
    <property type="entry name" value="NTF2-like_dom_sf"/>
</dbReference>
<organism evidence="1 2">
    <name type="scientific">Halomarina rubra</name>
    <dbReference type="NCBI Taxonomy" id="2071873"/>
    <lineage>
        <taxon>Archaea</taxon>
        <taxon>Methanobacteriati</taxon>
        <taxon>Methanobacteriota</taxon>
        <taxon>Stenosarchaea group</taxon>
        <taxon>Halobacteria</taxon>
        <taxon>Halobacteriales</taxon>
        <taxon>Natronomonadaceae</taxon>
        <taxon>Halomarina</taxon>
    </lineage>
</organism>
<keyword evidence="2" id="KW-1185">Reference proteome</keyword>
<dbReference type="InterPro" id="IPR009959">
    <property type="entry name" value="Cyclase_SnoaL-like"/>
</dbReference>
<evidence type="ECO:0000313" key="1">
    <source>
        <dbReference type="EMBL" id="MFD1515417.1"/>
    </source>
</evidence>
<dbReference type="Gene3D" id="3.10.450.50">
    <property type="match status" value="1"/>
</dbReference>
<sequence length="144" mass="15710">MAATEPQRENETLARAIPERIMTDGDADYIDEVFAPDFVEHNPAIGEIHGPEGFREYVFEPFRRGFSDLRVAVEDVVAEGDRVVLRVTISGTHDGPFMGIEPTGKPLTASGFALHRLAGGKVAERWVLFDALGVIEQTSTAPTA</sequence>